<accession>A0ABQ1YQK4</accession>
<reference evidence="3" key="1">
    <citation type="journal article" date="2019" name="Int. J. Syst. Evol. Microbiol.">
        <title>The Global Catalogue of Microorganisms (GCM) 10K type strain sequencing project: providing services to taxonomists for standard genome sequencing and annotation.</title>
        <authorList>
            <consortium name="The Broad Institute Genomics Platform"/>
            <consortium name="The Broad Institute Genome Sequencing Center for Infectious Disease"/>
            <person name="Wu L."/>
            <person name="Ma J."/>
        </authorList>
    </citation>
    <scope>NUCLEOTIDE SEQUENCE [LARGE SCALE GENOMIC DNA]</scope>
    <source>
        <strain evidence="3">CGMCC 1.12769</strain>
    </source>
</reference>
<name>A0ABQ1YQK4_9BACL</name>
<proteinExistence type="predicted"/>
<organism evidence="2 3">
    <name type="scientific">Paenibacillus segetis</name>
    <dbReference type="NCBI Taxonomy" id="1325360"/>
    <lineage>
        <taxon>Bacteria</taxon>
        <taxon>Bacillati</taxon>
        <taxon>Bacillota</taxon>
        <taxon>Bacilli</taxon>
        <taxon>Bacillales</taxon>
        <taxon>Paenibacillaceae</taxon>
        <taxon>Paenibacillus</taxon>
    </lineage>
</organism>
<evidence type="ECO:0000256" key="1">
    <source>
        <dbReference type="SAM" id="SignalP"/>
    </source>
</evidence>
<sequence length="44" mass="4728">MMKKMALLLTAFSVMFVITLSAGTSEIVPNNKTIKLLEHGAGGY</sequence>
<comment type="caution">
    <text evidence="2">The sequence shown here is derived from an EMBL/GenBank/DDBJ whole genome shotgun (WGS) entry which is preliminary data.</text>
</comment>
<keyword evidence="3" id="KW-1185">Reference proteome</keyword>
<evidence type="ECO:0008006" key="4">
    <source>
        <dbReference type="Google" id="ProtNLM"/>
    </source>
</evidence>
<evidence type="ECO:0000313" key="2">
    <source>
        <dbReference type="EMBL" id="GGH33365.1"/>
    </source>
</evidence>
<dbReference type="Proteomes" id="UP000659344">
    <property type="component" value="Unassembled WGS sequence"/>
</dbReference>
<dbReference type="EMBL" id="BMFT01000002">
    <property type="protein sequence ID" value="GGH33365.1"/>
    <property type="molecule type" value="Genomic_DNA"/>
</dbReference>
<feature type="signal peptide" evidence="1">
    <location>
        <begin position="1"/>
        <end position="22"/>
    </location>
</feature>
<evidence type="ECO:0000313" key="3">
    <source>
        <dbReference type="Proteomes" id="UP000659344"/>
    </source>
</evidence>
<keyword evidence="1" id="KW-0732">Signal</keyword>
<protein>
    <recommendedName>
        <fullName evidence="4">Phr family secreted Rap phosphatase inhibitor</fullName>
    </recommendedName>
</protein>
<feature type="chain" id="PRO_5045989660" description="Phr family secreted Rap phosphatase inhibitor" evidence="1">
    <location>
        <begin position="23"/>
        <end position="44"/>
    </location>
</feature>
<gene>
    <name evidence="2" type="ORF">GCM10008013_38420</name>
</gene>